<dbReference type="AlphaFoldDB" id="A0AA88IVD3"/>
<protein>
    <submittedName>
        <fullName evidence="2">Uncharacterized protein</fullName>
    </submittedName>
</protein>
<dbReference type="Proteomes" id="UP001187192">
    <property type="component" value="Unassembled WGS sequence"/>
</dbReference>
<evidence type="ECO:0000256" key="1">
    <source>
        <dbReference type="SAM" id="MobiDB-lite"/>
    </source>
</evidence>
<accession>A0AA88IVD3</accession>
<organism evidence="2 3">
    <name type="scientific">Ficus carica</name>
    <name type="common">Common fig</name>
    <dbReference type="NCBI Taxonomy" id="3494"/>
    <lineage>
        <taxon>Eukaryota</taxon>
        <taxon>Viridiplantae</taxon>
        <taxon>Streptophyta</taxon>
        <taxon>Embryophyta</taxon>
        <taxon>Tracheophyta</taxon>
        <taxon>Spermatophyta</taxon>
        <taxon>Magnoliopsida</taxon>
        <taxon>eudicotyledons</taxon>
        <taxon>Gunneridae</taxon>
        <taxon>Pentapetalae</taxon>
        <taxon>rosids</taxon>
        <taxon>fabids</taxon>
        <taxon>Rosales</taxon>
        <taxon>Moraceae</taxon>
        <taxon>Ficeae</taxon>
        <taxon>Ficus</taxon>
    </lineage>
</organism>
<comment type="caution">
    <text evidence="2">The sequence shown here is derived from an EMBL/GenBank/DDBJ whole genome shotgun (WGS) entry which is preliminary data.</text>
</comment>
<keyword evidence="3" id="KW-1185">Reference proteome</keyword>
<reference evidence="2" key="1">
    <citation type="submission" date="2023-07" db="EMBL/GenBank/DDBJ databases">
        <title>draft genome sequence of fig (Ficus carica).</title>
        <authorList>
            <person name="Takahashi T."/>
            <person name="Nishimura K."/>
        </authorList>
    </citation>
    <scope>NUCLEOTIDE SEQUENCE</scope>
</reference>
<proteinExistence type="predicted"/>
<gene>
    <name evidence="2" type="ORF">TIFTF001_027603</name>
</gene>
<evidence type="ECO:0000313" key="2">
    <source>
        <dbReference type="EMBL" id="GMN58503.1"/>
    </source>
</evidence>
<sequence length="249" mass="26858">MVLLFLRPSPPDCHVQTNGQINNASCKAKLGSTCFFKLIPHCCNFAAAIAIAFSAAKLKYSSGKISFPQVQWASILFLAKRLQLRIHGASLATSAQRCWRPYADVMICPDHKVQLPTTLNNGKAIPDCSKSDPEPDFVRPGVTIRPTLVVSLERTTYSGRLQAPPTYYYCSTSHHHLPPHTLAELAPAGAGDNHPHVPCAGSGPTWRQSIGPVAPTSLSLVTPPGDLGSRPGWVAPSTPNPREAPIIRE</sequence>
<dbReference type="EMBL" id="BTGU01000078">
    <property type="protein sequence ID" value="GMN58503.1"/>
    <property type="molecule type" value="Genomic_DNA"/>
</dbReference>
<evidence type="ECO:0000313" key="3">
    <source>
        <dbReference type="Proteomes" id="UP001187192"/>
    </source>
</evidence>
<name>A0AA88IVD3_FICCA</name>
<feature type="region of interest" description="Disordered" evidence="1">
    <location>
        <begin position="193"/>
        <end position="249"/>
    </location>
</feature>